<gene>
    <name evidence="1" type="ORF">LCGC14_0938920</name>
</gene>
<organism evidence="1">
    <name type="scientific">marine sediment metagenome</name>
    <dbReference type="NCBI Taxonomy" id="412755"/>
    <lineage>
        <taxon>unclassified sequences</taxon>
        <taxon>metagenomes</taxon>
        <taxon>ecological metagenomes</taxon>
    </lineage>
</organism>
<reference evidence="1" key="1">
    <citation type="journal article" date="2015" name="Nature">
        <title>Complex archaea that bridge the gap between prokaryotes and eukaryotes.</title>
        <authorList>
            <person name="Spang A."/>
            <person name="Saw J.H."/>
            <person name="Jorgensen S.L."/>
            <person name="Zaremba-Niedzwiedzka K."/>
            <person name="Martijn J."/>
            <person name="Lind A.E."/>
            <person name="van Eijk R."/>
            <person name="Schleper C."/>
            <person name="Guy L."/>
            <person name="Ettema T.J."/>
        </authorList>
    </citation>
    <scope>NUCLEOTIDE SEQUENCE</scope>
</reference>
<comment type="caution">
    <text evidence="1">The sequence shown here is derived from an EMBL/GenBank/DDBJ whole genome shotgun (WGS) entry which is preliminary data.</text>
</comment>
<dbReference type="EMBL" id="LAZR01003271">
    <property type="protein sequence ID" value="KKN20109.1"/>
    <property type="molecule type" value="Genomic_DNA"/>
</dbReference>
<evidence type="ECO:0000313" key="1">
    <source>
        <dbReference type="EMBL" id="KKN20109.1"/>
    </source>
</evidence>
<proteinExistence type="predicted"/>
<name>A0A0F9NQB6_9ZZZZ</name>
<accession>A0A0F9NQB6</accession>
<sequence>MPDQRLHDAIDKGLARLREKILERVDTEGPKYEGLWLRLTEQQLHEYMEEEFLDMMAYRFMIEERFGDARSNT</sequence>
<protein>
    <submittedName>
        <fullName evidence="1">Uncharacterized protein</fullName>
    </submittedName>
</protein>
<dbReference type="AlphaFoldDB" id="A0A0F9NQB6"/>